<organism evidence="1 2">
    <name type="scientific">Natronorubrum sediminis</name>
    <dbReference type="NCBI Taxonomy" id="640943"/>
    <lineage>
        <taxon>Archaea</taxon>
        <taxon>Methanobacteriati</taxon>
        <taxon>Methanobacteriota</taxon>
        <taxon>Stenosarchaea group</taxon>
        <taxon>Halobacteria</taxon>
        <taxon>Halobacteriales</taxon>
        <taxon>Natrialbaceae</taxon>
        <taxon>Natronorubrum</taxon>
    </lineage>
</organism>
<keyword evidence="2" id="KW-1185">Reference proteome</keyword>
<evidence type="ECO:0000313" key="1">
    <source>
        <dbReference type="EMBL" id="SEH16916.1"/>
    </source>
</evidence>
<dbReference type="EMBL" id="FNWL01000003">
    <property type="protein sequence ID" value="SEH16916.1"/>
    <property type="molecule type" value="Genomic_DNA"/>
</dbReference>
<protein>
    <submittedName>
        <fullName evidence="1">Uncharacterized protein</fullName>
    </submittedName>
</protein>
<dbReference type="Proteomes" id="UP000199112">
    <property type="component" value="Unassembled WGS sequence"/>
</dbReference>
<dbReference type="AlphaFoldDB" id="A0A1H6G1E6"/>
<reference evidence="2" key="1">
    <citation type="submission" date="2016-10" db="EMBL/GenBank/DDBJ databases">
        <authorList>
            <person name="Varghese N."/>
            <person name="Submissions S."/>
        </authorList>
    </citation>
    <scope>NUCLEOTIDE SEQUENCE [LARGE SCALE GENOMIC DNA]</scope>
    <source>
        <strain evidence="2">CGMCC 1.8981</strain>
    </source>
</reference>
<sequence>MTDLTTHLKNHPRMIGVLFTILLALSQAGTAAANMEFYPGP</sequence>
<name>A0A1H6G1E6_9EURY</name>
<dbReference type="Pfam" id="PF24335">
    <property type="entry name" value="DUF7503"/>
    <property type="match status" value="1"/>
</dbReference>
<evidence type="ECO:0000313" key="2">
    <source>
        <dbReference type="Proteomes" id="UP000199112"/>
    </source>
</evidence>
<accession>A0A1H6G1E6</accession>
<gene>
    <name evidence="1" type="ORF">SAMN04487967_2857</name>
</gene>
<proteinExistence type="predicted"/>
<dbReference type="InterPro" id="IPR055926">
    <property type="entry name" value="DUF7503"/>
</dbReference>